<dbReference type="InterPro" id="IPR045010">
    <property type="entry name" value="MDR_fam"/>
</dbReference>
<accession>A0A8A4TPE1</accession>
<dbReference type="RefSeq" id="WP_237381210.1">
    <property type="nucleotide sequence ID" value="NZ_CP071793.1"/>
</dbReference>
<dbReference type="CDD" id="cd05288">
    <property type="entry name" value="PGDH"/>
    <property type="match status" value="1"/>
</dbReference>
<evidence type="ECO:0000256" key="1">
    <source>
        <dbReference type="ARBA" id="ARBA00023002"/>
    </source>
</evidence>
<dbReference type="PANTHER" id="PTHR43205">
    <property type="entry name" value="PROSTAGLANDIN REDUCTASE"/>
    <property type="match status" value="1"/>
</dbReference>
<protein>
    <submittedName>
        <fullName evidence="3">NADP-dependent oxidoreductase</fullName>
    </submittedName>
</protein>
<dbReference type="SUPFAM" id="SSF51735">
    <property type="entry name" value="NAD(P)-binding Rossmann-fold domains"/>
    <property type="match status" value="1"/>
</dbReference>
<gene>
    <name evidence="3" type="ORF">J3U87_01275</name>
</gene>
<dbReference type="KEGG" id="scor:J3U87_01275"/>
<dbReference type="GO" id="GO:0016628">
    <property type="term" value="F:oxidoreductase activity, acting on the CH-CH group of donors, NAD or NADP as acceptor"/>
    <property type="evidence" value="ECO:0007669"/>
    <property type="project" value="InterPro"/>
</dbReference>
<dbReference type="InterPro" id="IPR011032">
    <property type="entry name" value="GroES-like_sf"/>
</dbReference>
<dbReference type="SUPFAM" id="SSF50129">
    <property type="entry name" value="GroES-like"/>
    <property type="match status" value="2"/>
</dbReference>
<dbReference type="Proteomes" id="UP000663929">
    <property type="component" value="Chromosome"/>
</dbReference>
<proteinExistence type="predicted"/>
<keyword evidence="1" id="KW-0560">Oxidoreductase</keyword>
<dbReference type="PANTHER" id="PTHR43205:SF42">
    <property type="entry name" value="ALCOHOL DEHYDROGENASE, ZINC-CONTAINING (AFU_ORTHOLOGUE AFUA_7G04530)"/>
    <property type="match status" value="1"/>
</dbReference>
<dbReference type="Pfam" id="PF16884">
    <property type="entry name" value="ADH_N_2"/>
    <property type="match status" value="1"/>
</dbReference>
<dbReference type="EMBL" id="CP071793">
    <property type="protein sequence ID" value="QTD51074.1"/>
    <property type="molecule type" value="Genomic_DNA"/>
</dbReference>
<dbReference type="InterPro" id="IPR020843">
    <property type="entry name" value="ER"/>
</dbReference>
<dbReference type="InterPro" id="IPR013149">
    <property type="entry name" value="ADH-like_C"/>
</dbReference>
<organism evidence="3 4">
    <name type="scientific">Sulfidibacter corallicola</name>
    <dbReference type="NCBI Taxonomy" id="2818388"/>
    <lineage>
        <taxon>Bacteria</taxon>
        <taxon>Pseudomonadati</taxon>
        <taxon>Acidobacteriota</taxon>
        <taxon>Holophagae</taxon>
        <taxon>Acanthopleuribacterales</taxon>
        <taxon>Acanthopleuribacteraceae</taxon>
        <taxon>Sulfidibacter</taxon>
    </lineage>
</organism>
<dbReference type="InterPro" id="IPR041694">
    <property type="entry name" value="ADH_N_2"/>
</dbReference>
<evidence type="ECO:0000313" key="3">
    <source>
        <dbReference type="EMBL" id="QTD51074.1"/>
    </source>
</evidence>
<evidence type="ECO:0000313" key="4">
    <source>
        <dbReference type="Proteomes" id="UP000663929"/>
    </source>
</evidence>
<dbReference type="Gene3D" id="3.90.180.10">
    <property type="entry name" value="Medium-chain alcohol dehydrogenases, catalytic domain"/>
    <property type="match status" value="1"/>
</dbReference>
<dbReference type="Gene3D" id="3.40.50.720">
    <property type="entry name" value="NAD(P)-binding Rossmann-like Domain"/>
    <property type="match status" value="1"/>
</dbReference>
<dbReference type="InterPro" id="IPR036291">
    <property type="entry name" value="NAD(P)-bd_dom_sf"/>
</dbReference>
<reference evidence="3" key="1">
    <citation type="submission" date="2021-03" db="EMBL/GenBank/DDBJ databases">
        <title>Acanthopleuribacteraceae sp. M133.</title>
        <authorList>
            <person name="Wang G."/>
        </authorList>
    </citation>
    <scope>NUCLEOTIDE SEQUENCE</scope>
    <source>
        <strain evidence="3">M133</strain>
    </source>
</reference>
<dbReference type="AlphaFoldDB" id="A0A8A4TPE1"/>
<dbReference type="SMART" id="SM00829">
    <property type="entry name" value="PKS_ER"/>
    <property type="match status" value="1"/>
</dbReference>
<evidence type="ECO:0000259" key="2">
    <source>
        <dbReference type="SMART" id="SM00829"/>
    </source>
</evidence>
<keyword evidence="4" id="KW-1185">Reference proteome</keyword>
<name>A0A8A4TPE1_SULCO</name>
<dbReference type="FunFam" id="3.40.50.720:FF:000121">
    <property type="entry name" value="Prostaglandin reductase 2"/>
    <property type="match status" value="1"/>
</dbReference>
<feature type="domain" description="Enoyl reductase (ER)" evidence="2">
    <location>
        <begin position="20"/>
        <end position="333"/>
    </location>
</feature>
<sequence>MSVLKNNQWLLKKRPEGDIKADDFEYVQSEVPDLGEGEARVRTLYLSVDPTNRIWMTDMPQYMEPVQIGAVMRGVVIGVVEESKSPQLEVGDLIHGLWGWQEYAVVTPDQVGKVPKGVPVPLDAWMSVLGATGMTAYFGLRDIGKPKAGETIVISAAAGAVGSIAGQIAKIHGCRTVGIAGTDEKCAWLTDELGFDAAINYKTQDVDSALREACPNGIDIDFENVGGAIFDSVLSQINLHARIILCGLISSYNATKPVPGPYHFAQILMQRAKVEGFIITDYMSRFPEGIAEVGPWLASGKIKYRVDVVEGLEHTPEALNRLFTGANIGKQLVMVSEPPRS</sequence>
<dbReference type="Pfam" id="PF00107">
    <property type="entry name" value="ADH_zinc_N"/>
    <property type="match status" value="1"/>
</dbReference>